<reference evidence="1 2" key="1">
    <citation type="submission" date="2019-08" db="EMBL/GenBank/DDBJ databases">
        <authorList>
            <person name="Luo N."/>
        </authorList>
    </citation>
    <scope>NUCLEOTIDE SEQUENCE [LARGE SCALE GENOMIC DNA]</scope>
    <source>
        <strain evidence="1 2">NCIMB 9442</strain>
    </source>
</reference>
<name>A0ABS0J7G3_9BACT</name>
<organism evidence="1 2">
    <name type="scientific">Nitratidesulfovibrio oxamicus</name>
    <dbReference type="NCBI Taxonomy" id="32016"/>
    <lineage>
        <taxon>Bacteria</taxon>
        <taxon>Pseudomonadati</taxon>
        <taxon>Thermodesulfobacteriota</taxon>
        <taxon>Desulfovibrionia</taxon>
        <taxon>Desulfovibrionales</taxon>
        <taxon>Desulfovibrionaceae</taxon>
        <taxon>Nitratidesulfovibrio</taxon>
    </lineage>
</organism>
<proteinExistence type="predicted"/>
<sequence length="178" mass="19539">MANPNPHEDTTRPAYLGELLRHFADLRDGTHGAAVTRADKEQLFLQAVAFMDPASRQALGEINRTLLLGTGTVNATGVVRHPAGDTTAAWTLEWPEQQRAGLSPITLLAFYGRGFHHPHMRGRSVGNWPLNVFSASEGKEALPTLRAIAAAELHNLVFESDYRIVPATLHQHDDTALY</sequence>
<dbReference type="RefSeq" id="WP_196609929.1">
    <property type="nucleotide sequence ID" value="NZ_VRYY01000398.1"/>
</dbReference>
<evidence type="ECO:0000313" key="2">
    <source>
        <dbReference type="Proteomes" id="UP001194469"/>
    </source>
</evidence>
<evidence type="ECO:0000313" key="1">
    <source>
        <dbReference type="EMBL" id="MBG3877876.1"/>
    </source>
</evidence>
<accession>A0ABS0J7G3</accession>
<comment type="caution">
    <text evidence="1">The sequence shown here is derived from an EMBL/GenBank/DDBJ whole genome shotgun (WGS) entry which is preliminary data.</text>
</comment>
<dbReference type="EMBL" id="VRYY01000398">
    <property type="protein sequence ID" value="MBG3877876.1"/>
    <property type="molecule type" value="Genomic_DNA"/>
</dbReference>
<gene>
    <name evidence="1" type="ORF">FVW20_12855</name>
</gene>
<keyword evidence="2" id="KW-1185">Reference proteome</keyword>
<protein>
    <submittedName>
        <fullName evidence="1">Uncharacterized protein</fullName>
    </submittedName>
</protein>
<dbReference type="Proteomes" id="UP001194469">
    <property type="component" value="Unassembled WGS sequence"/>
</dbReference>